<evidence type="ECO:0000256" key="2">
    <source>
        <dbReference type="ARBA" id="ARBA00038453"/>
    </source>
</evidence>
<comment type="similarity">
    <text evidence="2">Belongs to the UPP synthase family. Z-FPP synthase subfamily.</text>
</comment>
<dbReference type="Proteomes" id="UP000184447">
    <property type="component" value="Unassembled WGS sequence"/>
</dbReference>
<dbReference type="GO" id="GO:0045547">
    <property type="term" value="F:ditrans,polycis-polyprenyl diphosphate synthase [(2E,6E)-farnesyl diphosphate specific] activity"/>
    <property type="evidence" value="ECO:0007669"/>
    <property type="project" value="TreeGrafter"/>
</dbReference>
<dbReference type="CDD" id="cd00475">
    <property type="entry name" value="Cis_IPPS"/>
    <property type="match status" value="1"/>
</dbReference>
<gene>
    <name evidence="3" type="ORF">SAMN02745207_03327</name>
</gene>
<dbReference type="STRING" id="1121316.SAMN02745207_03327"/>
<dbReference type="Pfam" id="PF01255">
    <property type="entry name" value="Prenyltransf"/>
    <property type="match status" value="1"/>
</dbReference>
<dbReference type="PANTHER" id="PTHR10291:SF43">
    <property type="entry name" value="DEHYDRODOLICHYL DIPHOSPHATE SYNTHASE COMPLEX SUBUNIT DHDDS"/>
    <property type="match status" value="1"/>
</dbReference>
<accession>A0A1M5X5L8</accession>
<keyword evidence="4" id="KW-1185">Reference proteome</keyword>
<dbReference type="Gene3D" id="3.40.1180.10">
    <property type="entry name" value="Decaprenyl diphosphate synthase-like"/>
    <property type="match status" value="1"/>
</dbReference>
<sequence length="213" mass="24576">MRLPEHIGIIPDGNRRWAVINGMTKDKGYEIGIDPGLFLFKLCQKEGVKEITFYGFTTDNTKRPAEQRVAFTEACINAVKLLSKEDASLLVVGNTESTMFPKELLPYTKRKIFGKGGIKVNFLVNYGWQWDLNYLKKADEKNKNITNNIMSNDISRVDLIIRWGGRRRLSGFLPVQSIYADFYVIDDYWPSFKPQHFYDALKWYDDQDVTLGG</sequence>
<dbReference type="AlphaFoldDB" id="A0A1M5X5L8"/>
<evidence type="ECO:0000313" key="4">
    <source>
        <dbReference type="Proteomes" id="UP000184447"/>
    </source>
</evidence>
<dbReference type="GO" id="GO:0016094">
    <property type="term" value="P:polyprenol biosynthetic process"/>
    <property type="evidence" value="ECO:0007669"/>
    <property type="project" value="TreeGrafter"/>
</dbReference>
<dbReference type="OrthoDB" id="4191603at2"/>
<keyword evidence="1" id="KW-0808">Transferase</keyword>
<protein>
    <submittedName>
        <fullName evidence="3">Undecaprenyl diphosphate synthase</fullName>
    </submittedName>
</protein>
<name>A0A1M5X5L8_9CLOT</name>
<dbReference type="InterPro" id="IPR001441">
    <property type="entry name" value="UPP_synth-like"/>
</dbReference>
<dbReference type="RefSeq" id="WP_073339708.1">
    <property type="nucleotide sequence ID" value="NZ_FQXM01000023.1"/>
</dbReference>
<dbReference type="PANTHER" id="PTHR10291">
    <property type="entry name" value="DEHYDRODOLICHYL DIPHOSPHATE SYNTHASE FAMILY MEMBER"/>
    <property type="match status" value="1"/>
</dbReference>
<dbReference type="SUPFAM" id="SSF64005">
    <property type="entry name" value="Undecaprenyl diphosphate synthase"/>
    <property type="match status" value="1"/>
</dbReference>
<dbReference type="InterPro" id="IPR036424">
    <property type="entry name" value="UPP_synth-like_sf"/>
</dbReference>
<organism evidence="3 4">
    <name type="scientific">Clostridium grantii DSM 8605</name>
    <dbReference type="NCBI Taxonomy" id="1121316"/>
    <lineage>
        <taxon>Bacteria</taxon>
        <taxon>Bacillati</taxon>
        <taxon>Bacillota</taxon>
        <taxon>Clostridia</taxon>
        <taxon>Eubacteriales</taxon>
        <taxon>Clostridiaceae</taxon>
        <taxon>Clostridium</taxon>
    </lineage>
</organism>
<evidence type="ECO:0000256" key="1">
    <source>
        <dbReference type="ARBA" id="ARBA00022679"/>
    </source>
</evidence>
<evidence type="ECO:0000313" key="3">
    <source>
        <dbReference type="EMBL" id="SHH94503.1"/>
    </source>
</evidence>
<dbReference type="EMBL" id="FQXM01000023">
    <property type="protein sequence ID" value="SHH94503.1"/>
    <property type="molecule type" value="Genomic_DNA"/>
</dbReference>
<proteinExistence type="inferred from homology"/>
<reference evidence="3 4" key="1">
    <citation type="submission" date="2016-11" db="EMBL/GenBank/DDBJ databases">
        <authorList>
            <person name="Jaros S."/>
            <person name="Januszkiewicz K."/>
            <person name="Wedrychowicz H."/>
        </authorList>
    </citation>
    <scope>NUCLEOTIDE SEQUENCE [LARGE SCALE GENOMIC DNA]</scope>
    <source>
        <strain evidence="3 4">DSM 8605</strain>
    </source>
</reference>